<keyword evidence="5" id="KW-0496">Mitochondrion</keyword>
<evidence type="ECO:0000259" key="4">
    <source>
        <dbReference type="Pfam" id="PF00329"/>
    </source>
</evidence>
<dbReference type="InterPro" id="IPR020396">
    <property type="entry name" value="NADH_UbQ_OxRdtase_CS"/>
</dbReference>
<sequence length="238" mass="28187">MKANDLTQIKQYNFQITDSKKTRNYTLKQFFNYSQSITLKSKQNRKIRYLKYLSKILGKAILSMSVKNNEIQIFVNPVYIKNFLYFLKYHFKTKLNQVMDITAVDYPLRKNRFEIVYNLLSISNNLRFTIKTSISSTSAISSVTSLYCSASWFEREIWDMFGIFFFDHPDCRRILTDYGFKGHPLRKDFPLSGYVEVRYDDSEKRVVTEPVELAQEFRFFDFSSQGSLPHQDRSSTTN</sequence>
<dbReference type="GeneID" id="55748049"/>
<dbReference type="EMBL" id="MN966687">
    <property type="protein sequence ID" value="QKJ84940.1"/>
    <property type="molecule type" value="Genomic_DNA"/>
</dbReference>
<evidence type="ECO:0000256" key="3">
    <source>
        <dbReference type="RuleBase" id="RU003456"/>
    </source>
</evidence>
<accession>A0A6M8UBB7</accession>
<evidence type="ECO:0000256" key="1">
    <source>
        <dbReference type="ARBA" id="ARBA00007569"/>
    </source>
</evidence>
<dbReference type="PANTHER" id="PTHR10884:SF14">
    <property type="entry name" value="NADH DEHYDROGENASE [UBIQUINONE] IRON-SULFUR PROTEIN 3, MITOCHONDRIAL"/>
    <property type="match status" value="1"/>
</dbReference>
<organism evidence="5">
    <name type="scientific">Jaagichlorella hainangensis</name>
    <dbReference type="NCBI Taxonomy" id="445995"/>
    <lineage>
        <taxon>Eukaryota</taxon>
        <taxon>Viridiplantae</taxon>
        <taxon>Chlorophyta</taxon>
        <taxon>core chlorophytes</taxon>
        <taxon>Trebouxiophyceae</taxon>
        <taxon>Watanabeales</taxon>
        <taxon>Watanabeaceae</taxon>
        <taxon>Jaagichlorella</taxon>
    </lineage>
</organism>
<evidence type="ECO:0000313" key="5">
    <source>
        <dbReference type="EMBL" id="QKJ84940.1"/>
    </source>
</evidence>
<dbReference type="Gene3D" id="3.30.460.80">
    <property type="entry name" value="NADH:ubiquinone oxidoreductase, 30kDa subunit"/>
    <property type="match status" value="1"/>
</dbReference>
<comment type="similarity">
    <text evidence="1 3">Belongs to the complex I 30 kDa subunit family.</text>
</comment>
<dbReference type="InterPro" id="IPR037232">
    <property type="entry name" value="NADH_quin_OxRdtase_su_C/D-like"/>
</dbReference>
<gene>
    <name evidence="5" type="primary">nad9</name>
</gene>
<feature type="domain" description="NADH:ubiquinone oxidoreductase 30kDa subunit" evidence="4">
    <location>
        <begin position="75"/>
        <end position="194"/>
    </location>
</feature>
<proteinExistence type="inferred from homology"/>
<dbReference type="GO" id="GO:0008137">
    <property type="term" value="F:NADH dehydrogenase (ubiquinone) activity"/>
    <property type="evidence" value="ECO:0007669"/>
    <property type="project" value="InterPro"/>
</dbReference>
<keyword evidence="3" id="KW-1278">Translocase</keyword>
<dbReference type="Pfam" id="PF00329">
    <property type="entry name" value="Complex1_30kDa"/>
    <property type="match status" value="1"/>
</dbReference>
<keyword evidence="2 3" id="KW-0813">Transport</keyword>
<name>A0A6M8UBB7_9CHLO</name>
<dbReference type="AlphaFoldDB" id="A0A6M8UBB7"/>
<evidence type="ECO:0000256" key="2">
    <source>
        <dbReference type="ARBA" id="ARBA00022448"/>
    </source>
</evidence>
<geneLocation type="mitochondrion" evidence="5"/>
<dbReference type="NCBIfam" id="TIGR01961">
    <property type="entry name" value="NuoC_fam"/>
    <property type="match status" value="1"/>
</dbReference>
<dbReference type="HAMAP" id="MF_01357">
    <property type="entry name" value="NDH1_NuoC"/>
    <property type="match status" value="1"/>
</dbReference>
<protein>
    <submittedName>
        <fullName evidence="5">NADH dehydrogenase subunit 9</fullName>
    </submittedName>
</protein>
<dbReference type="NCBIfam" id="NF004733">
    <property type="entry name" value="PRK06074.1-5"/>
    <property type="match status" value="1"/>
</dbReference>
<dbReference type="InterPro" id="IPR001268">
    <property type="entry name" value="NADH_UbQ_OxRdtase_30kDa_su"/>
</dbReference>
<dbReference type="SUPFAM" id="SSF143243">
    <property type="entry name" value="Nqo5-like"/>
    <property type="match status" value="1"/>
</dbReference>
<reference evidence="5" key="1">
    <citation type="journal article" date="2020" name="Mitochondrial DNA Part B Resour">
        <title>The complete mitochondrial genome of the rubber tree endophytic alga Heveochlorella hainangensis.</title>
        <authorList>
            <person name="Yu B."/>
            <person name="Ma S."/>
            <person name="Han B."/>
            <person name="Fu L."/>
            <person name="Tan D."/>
            <person name="Sun X."/>
            <person name="Zhang J."/>
        </authorList>
    </citation>
    <scope>NUCLEOTIDE SEQUENCE</scope>
</reference>
<dbReference type="PANTHER" id="PTHR10884">
    <property type="entry name" value="NADH DEHYDROGENASE UBIQUINONE IRON-SULFUR PROTEIN 3"/>
    <property type="match status" value="1"/>
</dbReference>
<dbReference type="GO" id="GO:0016651">
    <property type="term" value="F:oxidoreductase activity, acting on NAD(P)H"/>
    <property type="evidence" value="ECO:0007669"/>
    <property type="project" value="InterPro"/>
</dbReference>
<dbReference type="PROSITE" id="PS00542">
    <property type="entry name" value="COMPLEX1_30K"/>
    <property type="match status" value="1"/>
</dbReference>
<keyword evidence="3" id="KW-0520">NAD</keyword>
<dbReference type="InterPro" id="IPR010218">
    <property type="entry name" value="NADH_DH_suC"/>
</dbReference>
<dbReference type="RefSeq" id="YP_009861084.1">
    <property type="nucleotide sequence ID" value="NC_048968.1"/>
</dbReference>